<name>A0A418ND04_9SPHN</name>
<evidence type="ECO:0000313" key="5">
    <source>
        <dbReference type="EMBL" id="RIV75433.1"/>
    </source>
</evidence>
<keyword evidence="2" id="KW-0479">Metal-binding</keyword>
<dbReference type="GO" id="GO:0046872">
    <property type="term" value="F:metal ion binding"/>
    <property type="evidence" value="ECO:0007669"/>
    <property type="project" value="UniProtKB-KW"/>
</dbReference>
<protein>
    <submittedName>
        <fullName evidence="5">Aldehyde-activating protein</fullName>
    </submittedName>
</protein>
<dbReference type="GO" id="GO:0016846">
    <property type="term" value="F:carbon-sulfur lyase activity"/>
    <property type="evidence" value="ECO:0007669"/>
    <property type="project" value="InterPro"/>
</dbReference>
<comment type="caution">
    <text evidence="5">The sequence shown here is derived from an EMBL/GenBank/DDBJ whole genome shotgun (WGS) entry which is preliminary data.</text>
</comment>
<evidence type="ECO:0000256" key="1">
    <source>
        <dbReference type="ARBA" id="ARBA00005495"/>
    </source>
</evidence>
<comment type="similarity">
    <text evidence="1">Belongs to the Gfa family.</text>
</comment>
<proteinExistence type="inferred from homology"/>
<dbReference type="EMBL" id="QXFK01000019">
    <property type="protein sequence ID" value="RIV75433.1"/>
    <property type="molecule type" value="Genomic_DNA"/>
</dbReference>
<keyword evidence="6" id="KW-1185">Reference proteome</keyword>
<evidence type="ECO:0000256" key="3">
    <source>
        <dbReference type="ARBA" id="ARBA00022833"/>
    </source>
</evidence>
<dbReference type="Gene3D" id="2.170.150.70">
    <property type="match status" value="1"/>
</dbReference>
<dbReference type="RefSeq" id="WP_119514359.1">
    <property type="nucleotide sequence ID" value="NZ_QXFK01000019.1"/>
</dbReference>
<evidence type="ECO:0000313" key="6">
    <source>
        <dbReference type="Proteomes" id="UP000285092"/>
    </source>
</evidence>
<dbReference type="AlphaFoldDB" id="A0A418ND04"/>
<reference evidence="5 6" key="1">
    <citation type="submission" date="2018-08" db="EMBL/GenBank/DDBJ databases">
        <title>Altererythrobacter sp.Ery1 and Ery12, the genome sequencing of novel strains in genus Alterythrobacter.</title>
        <authorList>
            <person name="Cheng H."/>
            <person name="Wu Y.-H."/>
            <person name="Fang C."/>
            <person name="Xu X.-W."/>
        </authorList>
    </citation>
    <scope>NUCLEOTIDE SEQUENCE [LARGE SCALE GENOMIC DNA]</scope>
    <source>
        <strain evidence="5 6">Ery1</strain>
    </source>
</reference>
<dbReference type="SUPFAM" id="SSF51316">
    <property type="entry name" value="Mss4-like"/>
    <property type="match status" value="1"/>
</dbReference>
<dbReference type="PROSITE" id="PS51891">
    <property type="entry name" value="CENP_V_GFA"/>
    <property type="match status" value="1"/>
</dbReference>
<evidence type="ECO:0000259" key="4">
    <source>
        <dbReference type="PROSITE" id="PS51891"/>
    </source>
</evidence>
<evidence type="ECO:0000256" key="2">
    <source>
        <dbReference type="ARBA" id="ARBA00022723"/>
    </source>
</evidence>
<dbReference type="Pfam" id="PF04828">
    <property type="entry name" value="GFA"/>
    <property type="match status" value="1"/>
</dbReference>
<dbReference type="OrthoDB" id="9805575at2"/>
<feature type="domain" description="CENP-V/GFA" evidence="4">
    <location>
        <begin position="1"/>
        <end position="108"/>
    </location>
</feature>
<organism evidence="5 6">
    <name type="scientific">Pelagerythrobacter aerophilus</name>
    <dbReference type="NCBI Taxonomy" id="2306995"/>
    <lineage>
        <taxon>Bacteria</taxon>
        <taxon>Pseudomonadati</taxon>
        <taxon>Pseudomonadota</taxon>
        <taxon>Alphaproteobacteria</taxon>
        <taxon>Sphingomonadales</taxon>
        <taxon>Erythrobacteraceae</taxon>
        <taxon>Pelagerythrobacter</taxon>
    </lineage>
</organism>
<sequence length="134" mass="14674">MKGSCVCGGVTLALPRRPDYINICNCRLCRSTGGAYGYFAPEELTVTGETKGFERDDLPDVWLTTHFCPRCGSATHWTPTGNTELGRIGVNMRLFAQDELEGIEVRYQDGRGVIDETDDFITTATGQIGDGKAF</sequence>
<dbReference type="InterPro" id="IPR011057">
    <property type="entry name" value="Mss4-like_sf"/>
</dbReference>
<keyword evidence="3" id="KW-0862">Zinc</keyword>
<gene>
    <name evidence="5" type="ORF">D2V04_14055</name>
</gene>
<dbReference type="Proteomes" id="UP000285092">
    <property type="component" value="Unassembled WGS sequence"/>
</dbReference>
<accession>A0A418ND04</accession>
<dbReference type="InterPro" id="IPR006913">
    <property type="entry name" value="CENP-V/GFA"/>
</dbReference>